<comment type="caution">
    <text evidence="1">The sequence shown here is derived from an EMBL/GenBank/DDBJ whole genome shotgun (WGS) entry which is preliminary data.</text>
</comment>
<dbReference type="PANTHER" id="PTHR22602">
    <property type="entry name" value="TRANSFERASE CAF17, MITOCHONDRIAL-RELATED"/>
    <property type="match status" value="1"/>
</dbReference>
<gene>
    <name evidence="1" type="ORF">CKF59_00030</name>
</gene>
<evidence type="ECO:0000313" key="1">
    <source>
        <dbReference type="EMBL" id="RIY38922.1"/>
    </source>
</evidence>
<proteinExistence type="predicted"/>
<dbReference type="RefSeq" id="WP_119533938.1">
    <property type="nucleotide sequence ID" value="NZ_NRJF01000001.1"/>
</dbReference>
<evidence type="ECO:0008006" key="3">
    <source>
        <dbReference type="Google" id="ProtNLM"/>
    </source>
</evidence>
<sequence>MERPTNWYYISVYGRDAQRFLQGQIPVNLLHMQTRTATYSCLTLPTGKVIATFRLYKITDYNFFILTYGEESARRIENHLKKFAVFSDIIIKVHSFVEIYLGNDTTTEYKLIGYPNNDYAEHTPYNLQFLITDYRINPEIAKKEFGIEGQIITGEQSLALAALNGFVYNLEEKNCDKFLPQALGIDHLESAISYNKGCYQGQEGIARAKFRGANTHTHVIFTFDGQIAPNFDLEQAQIFAHFSEDSNKKTGTILGIYNLAGINCQGLDFIPTENRSWIIDSIINSKIIFDEEVRFSINIGEQSFELEIFKLFDMNAIK</sequence>
<protein>
    <recommendedName>
        <fullName evidence="3">Aminomethyltransferase folate-binding domain-containing protein</fullName>
    </recommendedName>
</protein>
<dbReference type="InterPro" id="IPR017703">
    <property type="entry name" value="YgfZ/GCV_T_CS"/>
</dbReference>
<name>A0A3A1YL92_9GAMM</name>
<organism evidence="1 2">
    <name type="scientific">Psittacicella gerlachiana</name>
    <dbReference type="NCBI Taxonomy" id="2028574"/>
    <lineage>
        <taxon>Bacteria</taxon>
        <taxon>Pseudomonadati</taxon>
        <taxon>Pseudomonadota</taxon>
        <taxon>Gammaproteobacteria</taxon>
        <taxon>Pasteurellales</taxon>
        <taxon>Psittacicellaceae</taxon>
        <taxon>Psittacicella</taxon>
    </lineage>
</organism>
<keyword evidence="2" id="KW-1185">Reference proteome</keyword>
<dbReference type="GO" id="GO:0016226">
    <property type="term" value="P:iron-sulfur cluster assembly"/>
    <property type="evidence" value="ECO:0007669"/>
    <property type="project" value="TreeGrafter"/>
</dbReference>
<dbReference type="EMBL" id="NRJF01000001">
    <property type="protein sequence ID" value="RIY38922.1"/>
    <property type="molecule type" value="Genomic_DNA"/>
</dbReference>
<dbReference type="Gene3D" id="2.40.30.160">
    <property type="match status" value="1"/>
</dbReference>
<dbReference type="Proteomes" id="UP000265964">
    <property type="component" value="Unassembled WGS sequence"/>
</dbReference>
<dbReference type="InterPro" id="IPR045179">
    <property type="entry name" value="YgfZ/GcvT"/>
</dbReference>
<accession>A0A3A1YL92</accession>
<dbReference type="PANTHER" id="PTHR22602:SF0">
    <property type="entry name" value="TRANSFERASE CAF17, MITOCHONDRIAL-RELATED"/>
    <property type="match status" value="1"/>
</dbReference>
<dbReference type="NCBIfam" id="TIGR03317">
    <property type="entry name" value="ygfZ_signature"/>
    <property type="match status" value="1"/>
</dbReference>
<dbReference type="Gene3D" id="3.30.70.1400">
    <property type="entry name" value="Aminomethyltransferase beta-barrel domains"/>
    <property type="match status" value="1"/>
</dbReference>
<dbReference type="OrthoDB" id="9796287at2"/>
<dbReference type="SUPFAM" id="SSF103025">
    <property type="entry name" value="Folate-binding domain"/>
    <property type="match status" value="1"/>
</dbReference>
<dbReference type="AlphaFoldDB" id="A0A3A1YL92"/>
<evidence type="ECO:0000313" key="2">
    <source>
        <dbReference type="Proteomes" id="UP000265964"/>
    </source>
</evidence>
<reference evidence="1 2" key="1">
    <citation type="submission" date="2017-08" db="EMBL/GenBank/DDBJ databases">
        <title>Reclassification of Bisgaard taxon 37 and 44.</title>
        <authorList>
            <person name="Christensen H."/>
        </authorList>
    </citation>
    <scope>NUCLEOTIDE SEQUENCE [LARGE SCALE GENOMIC DNA]</scope>
    <source>
        <strain evidence="1 2">EEAB3T1</strain>
    </source>
</reference>